<dbReference type="AlphaFoldDB" id="A0A6M2BLC4"/>
<comment type="caution">
    <text evidence="5">The sequence shown here is derived from an EMBL/GenBank/DDBJ whole genome shotgun (WGS) entry which is preliminary data.</text>
</comment>
<keyword evidence="6" id="KW-1185">Reference proteome</keyword>
<keyword evidence="2" id="KW-0238">DNA-binding</keyword>
<dbReference type="GO" id="GO:0003700">
    <property type="term" value="F:DNA-binding transcription factor activity"/>
    <property type="evidence" value="ECO:0007669"/>
    <property type="project" value="InterPro"/>
</dbReference>
<dbReference type="InterPro" id="IPR036388">
    <property type="entry name" value="WH-like_DNA-bd_sf"/>
</dbReference>
<dbReference type="Gene3D" id="3.40.1410.10">
    <property type="entry name" value="Chorismate lyase-like"/>
    <property type="match status" value="1"/>
</dbReference>
<dbReference type="Gene3D" id="1.10.10.10">
    <property type="entry name" value="Winged helix-like DNA-binding domain superfamily/Winged helix DNA-binding domain"/>
    <property type="match status" value="1"/>
</dbReference>
<dbReference type="InterPro" id="IPR011663">
    <property type="entry name" value="UTRA"/>
</dbReference>
<reference evidence="5 6" key="1">
    <citation type="journal article" date="2014" name="Int. J. Syst. Evol. Microbiol.">
        <title>Solimonas terrae sp. nov., isolated from soil.</title>
        <authorList>
            <person name="Kim S.J."/>
            <person name="Moon J.Y."/>
            <person name="Weon H.Y."/>
            <person name="Ahn J.H."/>
            <person name="Chen W.M."/>
            <person name="Kwon S.W."/>
        </authorList>
    </citation>
    <scope>NUCLEOTIDE SEQUENCE [LARGE SCALE GENOMIC DNA]</scope>
    <source>
        <strain evidence="5 6">KIS83-12</strain>
    </source>
</reference>
<dbReference type="Pfam" id="PF00392">
    <property type="entry name" value="GntR"/>
    <property type="match status" value="1"/>
</dbReference>
<keyword evidence="1" id="KW-0805">Transcription regulation</keyword>
<dbReference type="GO" id="GO:0003677">
    <property type="term" value="F:DNA binding"/>
    <property type="evidence" value="ECO:0007669"/>
    <property type="project" value="UniProtKB-KW"/>
</dbReference>
<dbReference type="InterPro" id="IPR036390">
    <property type="entry name" value="WH_DNA-bd_sf"/>
</dbReference>
<evidence type="ECO:0000313" key="5">
    <source>
        <dbReference type="EMBL" id="NGY03264.1"/>
    </source>
</evidence>
<sequence length="251" mass="27558">MAEYALPTALFLSVDRAGPVPLYHQVANCIEAAIVDGRVPRGARIDNEIALAGRLRLSRPTIRQAIQALVDKGLLVRRRGIGTQVVRGGVTRKLELTSLHEDLRSAARAPSTRVLDHRHGRADEAIAGHLGVPVGAPVLHIRRLRLADEVPLAILENVLPSAFADISRSDLERFGLYQLLGARGVDMRVARQRIGARIATAEESRILDVERRSAVLTMERVAFDSDGHAVEFGHHAYRPDLYSFEVTLVGK</sequence>
<keyword evidence="3" id="KW-0804">Transcription</keyword>
<evidence type="ECO:0000256" key="3">
    <source>
        <dbReference type="ARBA" id="ARBA00023163"/>
    </source>
</evidence>
<evidence type="ECO:0000259" key="4">
    <source>
        <dbReference type="PROSITE" id="PS50949"/>
    </source>
</evidence>
<dbReference type="PANTHER" id="PTHR44846:SF17">
    <property type="entry name" value="GNTR-FAMILY TRANSCRIPTIONAL REGULATOR"/>
    <property type="match status" value="1"/>
</dbReference>
<evidence type="ECO:0000256" key="2">
    <source>
        <dbReference type="ARBA" id="ARBA00023125"/>
    </source>
</evidence>
<dbReference type="CDD" id="cd07377">
    <property type="entry name" value="WHTH_GntR"/>
    <property type="match status" value="1"/>
</dbReference>
<accession>A0A6M2BLC4</accession>
<organism evidence="5 6">
    <name type="scientific">Solimonas terrae</name>
    <dbReference type="NCBI Taxonomy" id="1396819"/>
    <lineage>
        <taxon>Bacteria</taxon>
        <taxon>Pseudomonadati</taxon>
        <taxon>Pseudomonadota</taxon>
        <taxon>Gammaproteobacteria</taxon>
        <taxon>Nevskiales</taxon>
        <taxon>Nevskiaceae</taxon>
        <taxon>Solimonas</taxon>
    </lineage>
</organism>
<feature type="domain" description="HTH gntR-type" evidence="4">
    <location>
        <begin position="20"/>
        <end position="88"/>
    </location>
</feature>
<dbReference type="PROSITE" id="PS50949">
    <property type="entry name" value="HTH_GNTR"/>
    <property type="match status" value="1"/>
</dbReference>
<gene>
    <name evidence="5" type="ORF">G7Y85_00650</name>
</gene>
<evidence type="ECO:0000256" key="1">
    <source>
        <dbReference type="ARBA" id="ARBA00023015"/>
    </source>
</evidence>
<dbReference type="PANTHER" id="PTHR44846">
    <property type="entry name" value="MANNOSYL-D-GLYCERATE TRANSPORT/METABOLISM SYSTEM REPRESSOR MNGR-RELATED"/>
    <property type="match status" value="1"/>
</dbReference>
<dbReference type="InterPro" id="IPR028978">
    <property type="entry name" value="Chorismate_lyase_/UTRA_dom_sf"/>
</dbReference>
<dbReference type="SUPFAM" id="SSF46785">
    <property type="entry name" value="Winged helix' DNA-binding domain"/>
    <property type="match status" value="1"/>
</dbReference>
<dbReference type="Pfam" id="PF07702">
    <property type="entry name" value="UTRA"/>
    <property type="match status" value="1"/>
</dbReference>
<dbReference type="EMBL" id="JAAMOW010000001">
    <property type="protein sequence ID" value="NGY03264.1"/>
    <property type="molecule type" value="Genomic_DNA"/>
</dbReference>
<dbReference type="InterPro" id="IPR000524">
    <property type="entry name" value="Tscrpt_reg_HTH_GntR"/>
</dbReference>
<protein>
    <submittedName>
        <fullName evidence="5">GntR family transcriptional regulator</fullName>
    </submittedName>
</protein>
<dbReference type="SUPFAM" id="SSF64288">
    <property type="entry name" value="Chorismate lyase-like"/>
    <property type="match status" value="1"/>
</dbReference>
<dbReference type="InterPro" id="IPR050679">
    <property type="entry name" value="Bact_HTH_transcr_reg"/>
</dbReference>
<dbReference type="SMART" id="SM00866">
    <property type="entry name" value="UTRA"/>
    <property type="match status" value="1"/>
</dbReference>
<dbReference type="SMART" id="SM00345">
    <property type="entry name" value="HTH_GNTR"/>
    <property type="match status" value="1"/>
</dbReference>
<dbReference type="GO" id="GO:0045892">
    <property type="term" value="P:negative regulation of DNA-templated transcription"/>
    <property type="evidence" value="ECO:0007669"/>
    <property type="project" value="TreeGrafter"/>
</dbReference>
<proteinExistence type="predicted"/>
<name>A0A6M2BLC4_9GAMM</name>
<evidence type="ECO:0000313" key="6">
    <source>
        <dbReference type="Proteomes" id="UP000472676"/>
    </source>
</evidence>
<dbReference type="Proteomes" id="UP000472676">
    <property type="component" value="Unassembled WGS sequence"/>
</dbReference>